<reference evidence="1" key="1">
    <citation type="submission" date="2020-05" db="EMBL/GenBank/DDBJ databases">
        <title>Large-scale comparative analyses of tick genomes elucidate their genetic diversity and vector capacities.</title>
        <authorList>
            <person name="Jia N."/>
            <person name="Wang J."/>
            <person name="Shi W."/>
            <person name="Du L."/>
            <person name="Sun Y."/>
            <person name="Zhan W."/>
            <person name="Jiang J."/>
            <person name="Wang Q."/>
            <person name="Zhang B."/>
            <person name="Ji P."/>
            <person name="Sakyi L.B."/>
            <person name="Cui X."/>
            <person name="Yuan T."/>
            <person name="Jiang B."/>
            <person name="Yang W."/>
            <person name="Lam T.T.-Y."/>
            <person name="Chang Q."/>
            <person name="Ding S."/>
            <person name="Wang X."/>
            <person name="Zhu J."/>
            <person name="Ruan X."/>
            <person name="Zhao L."/>
            <person name="Wei J."/>
            <person name="Que T."/>
            <person name="Du C."/>
            <person name="Cheng J."/>
            <person name="Dai P."/>
            <person name="Han X."/>
            <person name="Huang E."/>
            <person name="Gao Y."/>
            <person name="Liu J."/>
            <person name="Shao H."/>
            <person name="Ye R."/>
            <person name="Li L."/>
            <person name="Wei W."/>
            <person name="Wang X."/>
            <person name="Wang C."/>
            <person name="Yang T."/>
            <person name="Huo Q."/>
            <person name="Li W."/>
            <person name="Guo W."/>
            <person name="Chen H."/>
            <person name="Zhou L."/>
            <person name="Ni X."/>
            <person name="Tian J."/>
            <person name="Zhou Y."/>
            <person name="Sheng Y."/>
            <person name="Liu T."/>
            <person name="Pan Y."/>
            <person name="Xia L."/>
            <person name="Li J."/>
            <person name="Zhao F."/>
            <person name="Cao W."/>
        </authorList>
    </citation>
    <scope>NUCLEOTIDE SEQUENCE</scope>
    <source>
        <strain evidence="1">Hyas-2018</strain>
    </source>
</reference>
<dbReference type="EMBL" id="CM023483">
    <property type="protein sequence ID" value="KAH6937187.1"/>
    <property type="molecule type" value="Genomic_DNA"/>
</dbReference>
<accession>A0ACB7SPR1</accession>
<evidence type="ECO:0000313" key="1">
    <source>
        <dbReference type="EMBL" id="KAH6937187.1"/>
    </source>
</evidence>
<name>A0ACB7SPR1_HYAAI</name>
<sequence length="245" mass="26992">MSLSGENTSSQVDSSEASRQETSGGSPPASESGLGSLASEVSLFVPDPPPGQRKRPPILVARTGGERKSNRRQGRRITWNLTPDFEPTATESLGHRRSFPAIACLAVSVAISTCLLVLGSFSLLDTYRYLLTTVDTRTPEYKVIARSVDFRPGAVSNVTPRVTKSTTTTSRKTRRAAWLNTQKSYHSDFCLLNVSSWSLWPAKHTKESVLSDLEEYCVIFVYCDDKRFERAPSAGPRGWQTTGDR</sequence>
<dbReference type="Proteomes" id="UP000821845">
    <property type="component" value="Chromosome 3"/>
</dbReference>
<organism evidence="1 2">
    <name type="scientific">Hyalomma asiaticum</name>
    <name type="common">Tick</name>
    <dbReference type="NCBI Taxonomy" id="266040"/>
    <lineage>
        <taxon>Eukaryota</taxon>
        <taxon>Metazoa</taxon>
        <taxon>Ecdysozoa</taxon>
        <taxon>Arthropoda</taxon>
        <taxon>Chelicerata</taxon>
        <taxon>Arachnida</taxon>
        <taxon>Acari</taxon>
        <taxon>Parasitiformes</taxon>
        <taxon>Ixodida</taxon>
        <taxon>Ixodoidea</taxon>
        <taxon>Ixodidae</taxon>
        <taxon>Hyalomminae</taxon>
        <taxon>Hyalomma</taxon>
    </lineage>
</organism>
<protein>
    <submittedName>
        <fullName evidence="1">Uncharacterized protein</fullName>
    </submittedName>
</protein>
<keyword evidence="2" id="KW-1185">Reference proteome</keyword>
<evidence type="ECO:0000313" key="2">
    <source>
        <dbReference type="Proteomes" id="UP000821845"/>
    </source>
</evidence>
<gene>
    <name evidence="1" type="ORF">HPB50_025833</name>
</gene>
<proteinExistence type="predicted"/>
<comment type="caution">
    <text evidence="1">The sequence shown here is derived from an EMBL/GenBank/DDBJ whole genome shotgun (WGS) entry which is preliminary data.</text>
</comment>